<keyword evidence="12" id="KW-1185">Reference proteome</keyword>
<evidence type="ECO:0000256" key="8">
    <source>
        <dbReference type="PROSITE-ProRule" id="PRU00221"/>
    </source>
</evidence>
<comment type="caution">
    <text evidence="11">The sequence shown here is derived from an EMBL/GenBank/DDBJ whole genome shotgun (WGS) entry which is preliminary data.</text>
</comment>
<accession>A0A822YZA3</accession>
<evidence type="ECO:0000256" key="7">
    <source>
        <dbReference type="ARBA" id="ARBA00023425"/>
    </source>
</evidence>
<feature type="repeat" description="WD" evidence="8">
    <location>
        <begin position="258"/>
        <end position="290"/>
    </location>
</feature>
<protein>
    <recommendedName>
        <fullName evidence="10">CDC20/Fizzy WD40 domain-containing protein</fullName>
    </recommendedName>
</protein>
<evidence type="ECO:0000313" key="12">
    <source>
        <dbReference type="Proteomes" id="UP000607653"/>
    </source>
</evidence>
<keyword evidence="5" id="KW-0498">Mitosis</keyword>
<evidence type="ECO:0000256" key="5">
    <source>
        <dbReference type="ARBA" id="ARBA00022776"/>
    </source>
</evidence>
<reference evidence="11 12" key="1">
    <citation type="journal article" date="2020" name="Mol. Biol. Evol.">
        <title>Distinct Expression and Methylation Patterns for Genes with Different Fates following a Single Whole-Genome Duplication in Flowering Plants.</title>
        <authorList>
            <person name="Shi T."/>
            <person name="Rahmani R.S."/>
            <person name="Gugger P.F."/>
            <person name="Wang M."/>
            <person name="Li H."/>
            <person name="Zhang Y."/>
            <person name="Li Z."/>
            <person name="Wang Q."/>
            <person name="Van de Peer Y."/>
            <person name="Marchal K."/>
            <person name="Chen J."/>
        </authorList>
    </citation>
    <scope>NUCLEOTIDE SEQUENCE [LARGE SCALE GENOMIC DNA]</scope>
    <source>
        <tissue evidence="11">Leaf</tissue>
    </source>
</reference>
<dbReference type="InterPro" id="IPR015943">
    <property type="entry name" value="WD40/YVTN_repeat-like_dom_sf"/>
</dbReference>
<dbReference type="SUPFAM" id="SSF50998">
    <property type="entry name" value="Quinoprotein alcohol dehydrogenase-like"/>
    <property type="match status" value="1"/>
</dbReference>
<name>A0A822YZA3_NELNU</name>
<feature type="repeat" description="WD" evidence="8">
    <location>
        <begin position="539"/>
        <end position="572"/>
    </location>
</feature>
<evidence type="ECO:0000259" key="10">
    <source>
        <dbReference type="Pfam" id="PF24807"/>
    </source>
</evidence>
<dbReference type="InterPro" id="IPR036322">
    <property type="entry name" value="WD40_repeat_dom_sf"/>
</dbReference>
<dbReference type="InterPro" id="IPR001680">
    <property type="entry name" value="WD40_rpt"/>
</dbReference>
<dbReference type="Gene3D" id="2.130.10.10">
    <property type="entry name" value="YVTN repeat-like/Quinoprotein amine dehydrogenase"/>
    <property type="match status" value="2"/>
</dbReference>
<comment type="function">
    <text evidence="7">Component of the anaphase promoting complex/cyclosome (APC/C), a cell cycle-regulated E3 ubiquitin-protein ligase complex that controls progression through mitosis and the G1 phase of the cell cycle.</text>
</comment>
<dbReference type="PANTHER" id="PTHR19918:SF8">
    <property type="entry name" value="FI02843P"/>
    <property type="match status" value="1"/>
</dbReference>
<dbReference type="CDD" id="cd00200">
    <property type="entry name" value="WD40"/>
    <property type="match status" value="1"/>
</dbReference>
<feature type="repeat" description="WD" evidence="8">
    <location>
        <begin position="174"/>
        <end position="215"/>
    </location>
</feature>
<keyword evidence="4" id="KW-0677">Repeat</keyword>
<keyword evidence="6" id="KW-0131">Cell cycle</keyword>
<evidence type="ECO:0000256" key="6">
    <source>
        <dbReference type="ARBA" id="ARBA00023306"/>
    </source>
</evidence>
<evidence type="ECO:0000256" key="4">
    <source>
        <dbReference type="ARBA" id="ARBA00022737"/>
    </source>
</evidence>
<feature type="domain" description="CDC20/Fizzy WD40" evidence="10">
    <location>
        <begin position="426"/>
        <end position="570"/>
    </location>
</feature>
<dbReference type="PROSITE" id="PS50294">
    <property type="entry name" value="WD_REPEATS_REGION"/>
    <property type="match status" value="3"/>
</dbReference>
<dbReference type="SMART" id="SM00320">
    <property type="entry name" value="WD40"/>
    <property type="match status" value="9"/>
</dbReference>
<evidence type="ECO:0000256" key="9">
    <source>
        <dbReference type="SAM" id="MobiDB-lite"/>
    </source>
</evidence>
<dbReference type="InterPro" id="IPR056150">
    <property type="entry name" value="WD40_CDC20-Fz"/>
</dbReference>
<evidence type="ECO:0000256" key="1">
    <source>
        <dbReference type="ARBA" id="ARBA00006445"/>
    </source>
</evidence>
<organism evidence="11 12">
    <name type="scientific">Nelumbo nucifera</name>
    <name type="common">Sacred lotus</name>
    <dbReference type="NCBI Taxonomy" id="4432"/>
    <lineage>
        <taxon>Eukaryota</taxon>
        <taxon>Viridiplantae</taxon>
        <taxon>Streptophyta</taxon>
        <taxon>Embryophyta</taxon>
        <taxon>Tracheophyta</taxon>
        <taxon>Spermatophyta</taxon>
        <taxon>Magnoliopsida</taxon>
        <taxon>Proteales</taxon>
        <taxon>Nelumbonaceae</taxon>
        <taxon>Nelumbo</taxon>
    </lineage>
</organism>
<feature type="region of interest" description="Disordered" evidence="9">
    <location>
        <begin position="1"/>
        <end position="33"/>
    </location>
</feature>
<evidence type="ECO:0000313" key="11">
    <source>
        <dbReference type="EMBL" id="DAD37840.1"/>
    </source>
</evidence>
<sequence>MDAGPFTSSNKTQSRNPLQEQNLQRRNSRENLDRFIPNRSAMDFDFAHYMLTEGRVEKENQATISPSKEAYRKQLAETLNLNRTRILAFKNKPPASVEANFPESAISVHQAKPTKPRRHIPQSSEKTLDAPELVDDYYLNLLDWGSSNVLAIALGNTVYLWDASDGSTSELVTIDDEDGPVTSVSWAPDGRHIAVGLNNSEVQLWDSLANRQLRTLRGGHRSRVGSLDWNNHILTTGGMDGLIINNDVRVRSHIVETYRGHHQEVCGLKWSASGQQLASGGNDNLLHIWDRSMASSNSATQWLHRLEEHTSAVKALAWCPFQGNLLASGGGAGDQCIKFWNTHTGACLNSVNTGSQVCSLLWNKNERELLSSHGFTQNQLTLWKYPSMVTIAELTGHTSRVLFMAQVHYYNSQLHGCCLSSKAGCRVDNLLHIWDRSMASSNSATQWLHRLEEHTSAVKALAWCPFQGNLLASGGGAGDQCIKFWNTHTGACLNSVNTGSQVCSLLWNKNERELLSSHGFTQNQLTLWKYPSMVTIAELTGHTSRVLFMAQSPDGCTVASAAADETLRFWNVFGAPEAAKPTPKANTEPFGNLTRIR</sequence>
<dbReference type="EMBL" id="DUZY01000004">
    <property type="protein sequence ID" value="DAD37840.1"/>
    <property type="molecule type" value="Genomic_DNA"/>
</dbReference>
<dbReference type="PROSITE" id="PS00678">
    <property type="entry name" value="WD_REPEATS_1"/>
    <property type="match status" value="1"/>
</dbReference>
<dbReference type="Pfam" id="PF24807">
    <property type="entry name" value="WD40_CDC20-Fz"/>
    <property type="match status" value="2"/>
</dbReference>
<keyword evidence="2 8" id="KW-0853">WD repeat</keyword>
<keyword evidence="3" id="KW-0132">Cell division</keyword>
<feature type="domain" description="CDC20/Fizzy WD40" evidence="10">
    <location>
        <begin position="128"/>
        <end position="406"/>
    </location>
</feature>
<dbReference type="PANTHER" id="PTHR19918">
    <property type="entry name" value="CELL DIVISION CYCLE 20 CDC20 FIZZY -RELATED"/>
    <property type="match status" value="1"/>
</dbReference>
<dbReference type="SUPFAM" id="SSF50978">
    <property type="entry name" value="WD40 repeat-like"/>
    <property type="match status" value="1"/>
</dbReference>
<dbReference type="InterPro" id="IPR019775">
    <property type="entry name" value="WD40_repeat_CS"/>
</dbReference>
<comment type="similarity">
    <text evidence="1">Belongs to the WD repeat CDC20/Fizzy family.</text>
</comment>
<dbReference type="Proteomes" id="UP000607653">
    <property type="component" value="Unassembled WGS sequence"/>
</dbReference>
<evidence type="ECO:0000256" key="2">
    <source>
        <dbReference type="ARBA" id="ARBA00022574"/>
    </source>
</evidence>
<evidence type="ECO:0000256" key="3">
    <source>
        <dbReference type="ARBA" id="ARBA00022618"/>
    </source>
</evidence>
<gene>
    <name evidence="11" type="ORF">HUJ06_008481</name>
</gene>
<dbReference type="GO" id="GO:0051301">
    <property type="term" value="P:cell division"/>
    <property type="evidence" value="ECO:0007669"/>
    <property type="project" value="UniProtKB-KW"/>
</dbReference>
<dbReference type="GO" id="GO:0010997">
    <property type="term" value="F:anaphase-promoting complex binding"/>
    <property type="evidence" value="ECO:0007669"/>
    <property type="project" value="InterPro"/>
</dbReference>
<dbReference type="GO" id="GO:0097027">
    <property type="term" value="F:ubiquitin-protein transferase activator activity"/>
    <property type="evidence" value="ECO:0007669"/>
    <property type="project" value="InterPro"/>
</dbReference>
<dbReference type="AlphaFoldDB" id="A0A822YZA3"/>
<dbReference type="InterPro" id="IPR011047">
    <property type="entry name" value="Quinoprotein_ADH-like_sf"/>
</dbReference>
<dbReference type="PROSITE" id="PS50082">
    <property type="entry name" value="WD_REPEATS_2"/>
    <property type="match status" value="3"/>
</dbReference>
<feature type="compositionally biased region" description="Polar residues" evidence="9">
    <location>
        <begin position="1"/>
        <end position="25"/>
    </location>
</feature>
<dbReference type="InterPro" id="IPR033010">
    <property type="entry name" value="Cdc20/Fizzy"/>
</dbReference>
<proteinExistence type="inferred from homology"/>